<keyword evidence="1" id="KW-0732">Signal</keyword>
<dbReference type="Proteomes" id="UP000039046">
    <property type="component" value="Unassembled WGS sequence"/>
</dbReference>
<dbReference type="EMBL" id="CDHN01000004">
    <property type="protein sequence ID" value="CEJ91715.1"/>
    <property type="molecule type" value="Genomic_DNA"/>
</dbReference>
<feature type="signal peptide" evidence="1">
    <location>
        <begin position="1"/>
        <end position="15"/>
    </location>
</feature>
<dbReference type="OrthoDB" id="4863847at2759"/>
<keyword evidence="3" id="KW-1185">Reference proteome</keyword>
<protein>
    <submittedName>
        <fullName evidence="2">Uncharacterized protein</fullName>
    </submittedName>
</protein>
<reference evidence="2 3" key="1">
    <citation type="journal article" date="2015" name="Genome Announc.">
        <title>Draft Genome Sequence and Gene Annotation of the Entomopathogenic Fungus Verticillium hemipterigenum.</title>
        <authorList>
            <person name="Horn F."/>
            <person name="Habel A."/>
            <person name="Scharf D.H."/>
            <person name="Dworschak J."/>
            <person name="Brakhage A.A."/>
            <person name="Guthke R."/>
            <person name="Hertweck C."/>
            <person name="Linde J."/>
        </authorList>
    </citation>
    <scope>NUCLEOTIDE SEQUENCE [LARGE SCALE GENOMIC DNA]</scope>
</reference>
<proteinExistence type="predicted"/>
<evidence type="ECO:0000256" key="1">
    <source>
        <dbReference type="SAM" id="SignalP"/>
    </source>
</evidence>
<dbReference type="HOGENOM" id="CLU_101839_0_0_1"/>
<evidence type="ECO:0000313" key="2">
    <source>
        <dbReference type="EMBL" id="CEJ91715.1"/>
    </source>
</evidence>
<name>A0A0A1TLC2_9HYPO</name>
<sequence>MRFITFLTGVGVALAASITTGLSDSSDMLSVMGQGALEEQHFSVFSNCVQALSSSYRAYVDEGVLVVIPFTKRTIDLDTVDAEMWKCIDSSADTVSLAIESSEFDDPAQEESAHISGIRYADAVQMGLRGQKVIDRVPNSSASNGIQKRDPGYYYAYLSDERTCHGDFNHYYSRRCYTWASAYASTSAGNVDKKKCLKYTIWPHHNCEKGNQRTISIRPQTQCTCQVKPTYSIYGVYC</sequence>
<gene>
    <name evidence="2" type="ORF">VHEMI07408</name>
</gene>
<dbReference type="AlphaFoldDB" id="A0A0A1TLC2"/>
<feature type="chain" id="PRO_5012700753" evidence="1">
    <location>
        <begin position="16"/>
        <end position="238"/>
    </location>
</feature>
<organism evidence="2 3">
    <name type="scientific">[Torrubiella] hemipterigena</name>
    <dbReference type="NCBI Taxonomy" id="1531966"/>
    <lineage>
        <taxon>Eukaryota</taxon>
        <taxon>Fungi</taxon>
        <taxon>Dikarya</taxon>
        <taxon>Ascomycota</taxon>
        <taxon>Pezizomycotina</taxon>
        <taxon>Sordariomycetes</taxon>
        <taxon>Hypocreomycetidae</taxon>
        <taxon>Hypocreales</taxon>
        <taxon>Clavicipitaceae</taxon>
        <taxon>Clavicipitaceae incertae sedis</taxon>
        <taxon>'Torrubiella' clade</taxon>
    </lineage>
</organism>
<accession>A0A0A1TLC2</accession>
<evidence type="ECO:0000313" key="3">
    <source>
        <dbReference type="Proteomes" id="UP000039046"/>
    </source>
</evidence>